<evidence type="ECO:0000256" key="1">
    <source>
        <dbReference type="SAM" id="MobiDB-lite"/>
    </source>
</evidence>
<gene>
    <name evidence="3" type="ORF">CLV67_12187</name>
</gene>
<keyword evidence="2" id="KW-0472">Membrane</keyword>
<protein>
    <submittedName>
        <fullName evidence="3">Uncharacterized protein</fullName>
    </submittedName>
</protein>
<feature type="transmembrane region" description="Helical" evidence="2">
    <location>
        <begin position="6"/>
        <end position="24"/>
    </location>
</feature>
<evidence type="ECO:0000256" key="2">
    <source>
        <dbReference type="SAM" id="Phobius"/>
    </source>
</evidence>
<keyword evidence="2" id="KW-0812">Transmembrane</keyword>
<accession>A0A2T0K0D9</accession>
<feature type="compositionally biased region" description="Low complexity" evidence="1">
    <location>
        <begin position="49"/>
        <end position="64"/>
    </location>
</feature>
<dbReference type="AlphaFoldDB" id="A0A2T0K0D9"/>
<dbReference type="RefSeq" id="WP_203737251.1">
    <property type="nucleotide sequence ID" value="NZ_BOMO01000087.1"/>
</dbReference>
<dbReference type="Proteomes" id="UP000239415">
    <property type="component" value="Unassembled WGS sequence"/>
</dbReference>
<keyword evidence="4" id="KW-1185">Reference proteome</keyword>
<evidence type="ECO:0000313" key="4">
    <source>
        <dbReference type="Proteomes" id="UP000239415"/>
    </source>
</evidence>
<comment type="caution">
    <text evidence="3">The sequence shown here is derived from an EMBL/GenBank/DDBJ whole genome shotgun (WGS) entry which is preliminary data.</text>
</comment>
<reference evidence="3 4" key="1">
    <citation type="submission" date="2018-03" db="EMBL/GenBank/DDBJ databases">
        <title>Genomic Encyclopedia of Archaeal and Bacterial Type Strains, Phase II (KMG-II): from individual species to whole genera.</title>
        <authorList>
            <person name="Goeker M."/>
        </authorList>
    </citation>
    <scope>NUCLEOTIDE SEQUENCE [LARGE SCALE GENOMIC DNA]</scope>
    <source>
        <strain evidence="3 4">DSM 43146</strain>
    </source>
</reference>
<sequence length="103" mass="10261">MDLTVVFIVLILLVAVWLVAKMINRSLRGGSSRRRSRSHSGMGYPYYVDGSSGSSDDNSSSSNDSGGGGWWSGGDSGGSSWGGGDSGGSSWGGGGDGGGGGSY</sequence>
<feature type="compositionally biased region" description="Gly residues" evidence="1">
    <location>
        <begin position="65"/>
        <end position="103"/>
    </location>
</feature>
<proteinExistence type="predicted"/>
<feature type="region of interest" description="Disordered" evidence="1">
    <location>
        <begin position="27"/>
        <end position="103"/>
    </location>
</feature>
<dbReference type="EMBL" id="PVMZ01000021">
    <property type="protein sequence ID" value="PRX16040.1"/>
    <property type="molecule type" value="Genomic_DNA"/>
</dbReference>
<evidence type="ECO:0000313" key="3">
    <source>
        <dbReference type="EMBL" id="PRX16040.1"/>
    </source>
</evidence>
<name>A0A2T0K0D9_9ACTN</name>
<keyword evidence="2" id="KW-1133">Transmembrane helix</keyword>
<organism evidence="3 4">
    <name type="scientific">Actinoplanes italicus</name>
    <dbReference type="NCBI Taxonomy" id="113567"/>
    <lineage>
        <taxon>Bacteria</taxon>
        <taxon>Bacillati</taxon>
        <taxon>Actinomycetota</taxon>
        <taxon>Actinomycetes</taxon>
        <taxon>Micromonosporales</taxon>
        <taxon>Micromonosporaceae</taxon>
        <taxon>Actinoplanes</taxon>
    </lineage>
</organism>